<dbReference type="KEGG" id="pco:PHACADRAFT_250982"/>
<dbReference type="InParanoid" id="K5WKZ6"/>
<protein>
    <submittedName>
        <fullName evidence="2">Uncharacterized protein</fullName>
    </submittedName>
</protein>
<dbReference type="Proteomes" id="UP000008370">
    <property type="component" value="Unassembled WGS sequence"/>
</dbReference>
<keyword evidence="3" id="KW-1185">Reference proteome</keyword>
<dbReference type="HOGENOM" id="CLU_2224144_0_0_1"/>
<feature type="region of interest" description="Disordered" evidence="1">
    <location>
        <begin position="76"/>
        <end position="106"/>
    </location>
</feature>
<gene>
    <name evidence="2" type="ORF">PHACADRAFT_250982</name>
</gene>
<feature type="region of interest" description="Disordered" evidence="1">
    <location>
        <begin position="27"/>
        <end position="55"/>
    </location>
</feature>
<sequence length="106" mass="11198">MDATLISLTALHLYVAAPSLLERVILSSSSSSRSHPPQPVKPSSKTHSPLGSQNASPVCATLPLLYTAHHRGLNTMSHALPTSTVVTTSSESRDSSKTTAQDHRLA</sequence>
<organism evidence="2 3">
    <name type="scientific">Phanerochaete carnosa (strain HHB-10118-sp)</name>
    <name type="common">White-rot fungus</name>
    <name type="synonym">Peniophora carnosa</name>
    <dbReference type="NCBI Taxonomy" id="650164"/>
    <lineage>
        <taxon>Eukaryota</taxon>
        <taxon>Fungi</taxon>
        <taxon>Dikarya</taxon>
        <taxon>Basidiomycota</taxon>
        <taxon>Agaricomycotina</taxon>
        <taxon>Agaricomycetes</taxon>
        <taxon>Polyporales</taxon>
        <taxon>Phanerochaetaceae</taxon>
        <taxon>Phanerochaete</taxon>
    </lineage>
</organism>
<evidence type="ECO:0000313" key="3">
    <source>
        <dbReference type="Proteomes" id="UP000008370"/>
    </source>
</evidence>
<name>K5WKZ6_PHACS</name>
<dbReference type="EMBL" id="JH930469">
    <property type="protein sequence ID" value="EKM60095.1"/>
    <property type="molecule type" value="Genomic_DNA"/>
</dbReference>
<accession>K5WKZ6</accession>
<evidence type="ECO:0000313" key="2">
    <source>
        <dbReference type="EMBL" id="EKM60095.1"/>
    </source>
</evidence>
<dbReference type="RefSeq" id="XP_007392640.1">
    <property type="nucleotide sequence ID" value="XM_007392578.1"/>
</dbReference>
<feature type="compositionally biased region" description="Polar residues" evidence="1">
    <location>
        <begin position="41"/>
        <end position="55"/>
    </location>
</feature>
<proteinExistence type="predicted"/>
<dbReference type="GeneID" id="18915079"/>
<dbReference type="AlphaFoldDB" id="K5WKZ6"/>
<reference evidence="2 3" key="1">
    <citation type="journal article" date="2012" name="BMC Genomics">
        <title>Comparative genomics of the white-rot fungi, Phanerochaete carnosa and P. chrysosporium, to elucidate the genetic basis of the distinct wood types they colonize.</title>
        <authorList>
            <person name="Suzuki H."/>
            <person name="MacDonald J."/>
            <person name="Syed K."/>
            <person name="Salamov A."/>
            <person name="Hori C."/>
            <person name="Aerts A."/>
            <person name="Henrissat B."/>
            <person name="Wiebenga A."/>
            <person name="vanKuyk P.A."/>
            <person name="Barry K."/>
            <person name="Lindquist E."/>
            <person name="LaButti K."/>
            <person name="Lapidus A."/>
            <person name="Lucas S."/>
            <person name="Coutinho P."/>
            <person name="Gong Y."/>
            <person name="Samejima M."/>
            <person name="Mahadevan R."/>
            <person name="Abou-Zaid M."/>
            <person name="de Vries R.P."/>
            <person name="Igarashi K."/>
            <person name="Yadav J.S."/>
            <person name="Grigoriev I.V."/>
            <person name="Master E.R."/>
        </authorList>
    </citation>
    <scope>NUCLEOTIDE SEQUENCE [LARGE SCALE GENOMIC DNA]</scope>
    <source>
        <strain evidence="2 3">HHB-10118-sp</strain>
    </source>
</reference>
<evidence type="ECO:0000256" key="1">
    <source>
        <dbReference type="SAM" id="MobiDB-lite"/>
    </source>
</evidence>
<feature type="compositionally biased region" description="Basic and acidic residues" evidence="1">
    <location>
        <begin position="91"/>
        <end position="106"/>
    </location>
</feature>